<dbReference type="Gene3D" id="2.20.70.30">
    <property type="entry name" value="Nascent polypeptide-associated complex domain"/>
    <property type="match status" value="1"/>
</dbReference>
<dbReference type="VEuPathDB" id="FungiDB:T551_00758"/>
<dbReference type="Proteomes" id="UP000053447">
    <property type="component" value="Unassembled WGS sequence"/>
</dbReference>
<protein>
    <recommendedName>
        <fullName evidence="3">Nascent polypeptide-associated complex subunit beta</fullName>
    </recommendedName>
</protein>
<dbReference type="eggNOG" id="KOG2240">
    <property type="taxonomic scope" value="Eukaryota"/>
</dbReference>
<feature type="compositionally biased region" description="Basic residues" evidence="4">
    <location>
        <begin position="20"/>
        <end position="29"/>
    </location>
</feature>
<evidence type="ECO:0000256" key="1">
    <source>
        <dbReference type="ARBA" id="ARBA00004496"/>
    </source>
</evidence>
<comment type="subunit">
    <text evidence="3">Part of the nascent polypeptide-associated complex (NAC).</text>
</comment>
<comment type="similarity">
    <text evidence="2 3">Belongs to the NAC-beta family.</text>
</comment>
<dbReference type="STRING" id="1408657.A0A0W4ZUN7"/>
<dbReference type="Pfam" id="PF01849">
    <property type="entry name" value="NAC"/>
    <property type="match status" value="1"/>
</dbReference>
<evidence type="ECO:0000313" key="7">
    <source>
        <dbReference type="Proteomes" id="UP000053447"/>
    </source>
</evidence>
<dbReference type="AlphaFoldDB" id="A0A0W4ZUN7"/>
<dbReference type="CDD" id="cd22055">
    <property type="entry name" value="NAC_BTF3"/>
    <property type="match status" value="1"/>
</dbReference>
<dbReference type="PROSITE" id="PS51151">
    <property type="entry name" value="NAC_AB"/>
    <property type="match status" value="1"/>
</dbReference>
<comment type="caution">
    <text evidence="6">The sequence shown here is derived from an EMBL/GenBank/DDBJ whole genome shotgun (WGS) entry which is preliminary data.</text>
</comment>
<dbReference type="RefSeq" id="XP_018230768.1">
    <property type="nucleotide sequence ID" value="XM_018373022.1"/>
</dbReference>
<evidence type="ECO:0000256" key="2">
    <source>
        <dbReference type="ARBA" id="ARBA00005296"/>
    </source>
</evidence>
<gene>
    <name evidence="6" type="ORF">T551_00758</name>
</gene>
<feature type="region of interest" description="Disordered" evidence="4">
    <location>
        <begin position="12"/>
        <end position="41"/>
    </location>
</feature>
<reference evidence="7" key="1">
    <citation type="journal article" date="2016" name="Nat. Commun.">
        <title>Genome analysis of three Pneumocystis species reveals adaptation mechanisms to life exclusively in mammalian hosts.</title>
        <authorList>
            <person name="Ma L."/>
            <person name="Chen Z."/>
            <person name="Huang D.W."/>
            <person name="Kutty G."/>
            <person name="Ishihara M."/>
            <person name="Wang H."/>
            <person name="Abouelleil A."/>
            <person name="Bishop L."/>
            <person name="Davey E."/>
            <person name="Deng R."/>
            <person name="Deng X."/>
            <person name="Fan L."/>
            <person name="Fantoni G."/>
            <person name="Fitzgerald M."/>
            <person name="Gogineni E."/>
            <person name="Goldberg J.M."/>
            <person name="Handley G."/>
            <person name="Hu X."/>
            <person name="Huber C."/>
            <person name="Jiao X."/>
            <person name="Jones K."/>
            <person name="Levin J.Z."/>
            <person name="Liu Y."/>
            <person name="Macdonald P."/>
            <person name="Melnikov A."/>
            <person name="Raley C."/>
            <person name="Sassi M."/>
            <person name="Sherman B.T."/>
            <person name="Song X."/>
            <person name="Sykes S."/>
            <person name="Tran B."/>
            <person name="Walsh L."/>
            <person name="Xia Y."/>
            <person name="Yang J."/>
            <person name="Young S."/>
            <person name="Zeng Q."/>
            <person name="Zheng X."/>
            <person name="Stephens R."/>
            <person name="Nusbaum C."/>
            <person name="Birren B.W."/>
            <person name="Azadi P."/>
            <person name="Lempicki R.A."/>
            <person name="Cuomo C.A."/>
            <person name="Kovacs J.A."/>
        </authorList>
    </citation>
    <scope>NUCLEOTIDE SEQUENCE [LARGE SCALE GENOMIC DNA]</scope>
    <source>
        <strain evidence="7">RU7</strain>
    </source>
</reference>
<dbReference type="GeneID" id="28939277"/>
<organism evidence="6 7">
    <name type="scientific">Pneumocystis jirovecii (strain RU7)</name>
    <name type="common">Human pneumocystis pneumonia agent</name>
    <dbReference type="NCBI Taxonomy" id="1408657"/>
    <lineage>
        <taxon>Eukaryota</taxon>
        <taxon>Fungi</taxon>
        <taxon>Dikarya</taxon>
        <taxon>Ascomycota</taxon>
        <taxon>Taphrinomycotina</taxon>
        <taxon>Pneumocystomycetes</taxon>
        <taxon>Pneumocystaceae</taxon>
        <taxon>Pneumocystis</taxon>
    </lineage>
</organism>
<dbReference type="InterPro" id="IPR038187">
    <property type="entry name" value="NAC_A/B_dom_sf"/>
</dbReference>
<evidence type="ECO:0000313" key="6">
    <source>
        <dbReference type="EMBL" id="KTW32076.1"/>
    </source>
</evidence>
<accession>A0A0W4ZUN7</accession>
<dbReference type="InterPro" id="IPR039370">
    <property type="entry name" value="BTF3"/>
</dbReference>
<evidence type="ECO:0000259" key="5">
    <source>
        <dbReference type="PROSITE" id="PS51151"/>
    </source>
</evidence>
<evidence type="ECO:0000256" key="3">
    <source>
        <dbReference type="RuleBase" id="RU361272"/>
    </source>
</evidence>
<dbReference type="OrthoDB" id="8033832at2759"/>
<proteinExistence type="inferred from homology"/>
<keyword evidence="7" id="KW-1185">Reference proteome</keyword>
<keyword evidence="3" id="KW-0805">Transcription regulation</keyword>
<dbReference type="EMBL" id="LFWA01000003">
    <property type="protein sequence ID" value="KTW32076.1"/>
    <property type="molecule type" value="Genomic_DNA"/>
</dbReference>
<feature type="domain" description="NAC-A/B" evidence="5">
    <location>
        <begin position="33"/>
        <end position="98"/>
    </location>
</feature>
<dbReference type="FunFam" id="2.20.70.30:FF:000001">
    <property type="entry name" value="Transcription factor BTF3 homolog"/>
    <property type="match status" value="1"/>
</dbReference>
<keyword evidence="3" id="KW-0804">Transcription</keyword>
<evidence type="ECO:0000256" key="4">
    <source>
        <dbReference type="SAM" id="MobiDB-lite"/>
    </source>
</evidence>
<dbReference type="InterPro" id="IPR002715">
    <property type="entry name" value="Nas_poly-pep-assoc_cplx_dom"/>
</dbReference>
<dbReference type="PANTHER" id="PTHR10351">
    <property type="entry name" value="TRANSCRIPTION FACTOR BTF3 FAMILY MEMBER"/>
    <property type="match status" value="1"/>
</dbReference>
<name>A0A0W4ZUN7_PNEJ7</name>
<comment type="subcellular location">
    <subcellularLocation>
        <location evidence="1">Cytoplasm</location>
    </subcellularLocation>
</comment>
<dbReference type="SMART" id="SM01407">
    <property type="entry name" value="NAC"/>
    <property type="match status" value="1"/>
</dbReference>
<dbReference type="GO" id="GO:0005854">
    <property type="term" value="C:nascent polypeptide-associated complex"/>
    <property type="evidence" value="ECO:0007669"/>
    <property type="project" value="UniProtKB-ARBA"/>
</dbReference>
<sequence>MDSVKLSALQSNVRIGGKGTPRRKKKIQHKNTNGDDKKLQSSLKKMNAQCVNGVSDVNIFKDDGTVVHFSAPKVYICGSSNVLSIFGKGEEKEFSDLIPDILTHMGRDSLASLRKLAGRYANSQKIKADDSAEDDDIPDLVEVFDGQD</sequence>